<evidence type="ECO:0000313" key="1">
    <source>
        <dbReference type="EMBL" id="BAG41457.1"/>
    </source>
</evidence>
<evidence type="ECO:0000313" key="2">
    <source>
        <dbReference type="Proteomes" id="UP000001034"/>
    </source>
</evidence>
<dbReference type="EMBL" id="AB366653">
    <property type="protein sequence ID" value="BAG41457.1"/>
    <property type="molecule type" value="Genomic_DNA"/>
</dbReference>
<organism evidence="1 2">
    <name type="scientific">Ralstonia phage phiRSL1</name>
    <dbReference type="NCBI Taxonomy" id="1980924"/>
    <lineage>
        <taxon>Viruses</taxon>
        <taxon>Duplodnaviria</taxon>
        <taxon>Heunggongvirae</taxon>
        <taxon>Uroviricota</taxon>
        <taxon>Caudoviricetes</taxon>
        <taxon>Mieseafarmvirus</taxon>
        <taxon>Mieseafarmvirus RSL1</taxon>
    </lineage>
</organism>
<reference evidence="1 2" key="1">
    <citation type="journal article" date="2010" name="Virology">
        <title>A jumbo phage infecting the phytopathogen Ralstonia solanacearum defines a new lineage of the Myoviridae family.</title>
        <authorList>
            <person name="Yamada T."/>
            <person name="Satoh S."/>
            <person name="Ishikawa H."/>
            <person name="Fujiwara A."/>
            <person name="Kawasaki T."/>
            <person name="Fujie M."/>
            <person name="Ogata H."/>
        </authorList>
    </citation>
    <scope>NUCLEOTIDE SEQUENCE [LARGE SCALE GENOMIC DNA]</scope>
</reference>
<name>B2ZXN1_9CAUD</name>
<dbReference type="GeneID" id="6369967"/>
<accession>B2ZXN1</accession>
<sequence>MATDDLQTRQAAFAKTFNLSLDDYLFIVSNNSLETITTLLELLRPQTFRSPIRENAAAKLRRWLDNKLVSTPPLTRAELESLTPSWPITWKLPT</sequence>
<dbReference type="KEGG" id="vg:6369967"/>
<keyword evidence="2" id="KW-1185">Reference proteome</keyword>
<protein>
    <submittedName>
        <fullName evidence="1">Uncharacterized protein</fullName>
    </submittedName>
</protein>
<proteinExistence type="predicted"/>
<dbReference type="RefSeq" id="YP_001949887.1">
    <property type="nucleotide sequence ID" value="NC_010811.2"/>
</dbReference>
<dbReference type="Proteomes" id="UP000001034">
    <property type="component" value="Segment"/>
</dbReference>